<organism evidence="2 3">
    <name type="scientific">Mycobacterium phage Adawi</name>
    <dbReference type="NCBI Taxonomy" id="1354507"/>
    <lineage>
        <taxon>Viruses</taxon>
        <taxon>Duplodnaviria</taxon>
        <taxon>Heunggongvirae</taxon>
        <taxon>Uroviricota</taxon>
        <taxon>Caudoviricetes</taxon>
        <taxon>Bclasvirinae</taxon>
        <taxon>Coopervirus</taxon>
        <taxon>Coopervirus adawi</taxon>
    </lineage>
</organism>
<name>T2A9D2_9CAUD</name>
<keyword evidence="3" id="KW-1185">Reference proteome</keyword>
<dbReference type="Proteomes" id="UP000016711">
    <property type="component" value="Segment"/>
</dbReference>
<gene>
    <name evidence="2" type="ORF">ADAWI_8</name>
</gene>
<feature type="region of interest" description="Disordered" evidence="1">
    <location>
        <begin position="328"/>
        <end position="404"/>
    </location>
</feature>
<dbReference type="KEGG" id="vg:16834792"/>
<dbReference type="EMBL" id="KF279411">
    <property type="protein sequence ID" value="AGU92014.1"/>
    <property type="molecule type" value="Genomic_DNA"/>
</dbReference>
<accession>T2A9D2</accession>
<evidence type="ECO:0000313" key="2">
    <source>
        <dbReference type="EMBL" id="AGU92014.1"/>
    </source>
</evidence>
<feature type="compositionally biased region" description="Basic and acidic residues" evidence="1">
    <location>
        <begin position="331"/>
        <end position="341"/>
    </location>
</feature>
<dbReference type="GeneID" id="16834792"/>
<protein>
    <submittedName>
        <fullName evidence="2">Portal protein</fullName>
    </submittedName>
</protein>
<evidence type="ECO:0000256" key="1">
    <source>
        <dbReference type="SAM" id="MobiDB-lite"/>
    </source>
</evidence>
<proteinExistence type="predicted"/>
<sequence>MCVVCASGGDQLMWPLPGEALNRTIEVEAGIADLYADVLNTWCDQARAAVLPTLTTSENNALTADGSLPPEPGGIDETAGFWDQHSTELILAGMSNLYALSLVEGMEGMDIPLPDINLSGRERPVIPASVVRSITSTSSVAEADIQRAADIVESVPELRQARDDFVAAQRPDVAAVPKVVQAKVQAAVAAVKFDQAQYDPMHTDNDVPVIEVYVTRQREAAAAVLTPGSPELRDVARNEGYQAAGIQNAAVVVAAAQSEDELEKVWIATIDGKTRHTHFAADGQRAPLAGKFTVGAALLDFPADPAGPAAEVKNCRCRVGILAPDEELPDEVDRHTERLNGRDSVQVNRQGSQADEINRRAKQGTIRARDDEDGVGRTASAAPSEQEYDMPAGKSNKFQHDGTAEAATTTLATEDDGDGSAETFRTFTDQPIAFVGIETSDGRMLATDIEFSVRTPPLPMMWTKQTGYGHEDAFTVGVLESARVDGDKVLGSGYWLNTTEADEAFGEASHKVSRPSVDLAKTEWMLTDEDGNEITEEQWWDMPIDAKVIQTITAAELIGTTMVATPAFGDTMIEFNSERETRDVALVASAAEAFRPRVYSAAHFADPKLTGPTLPTMTDDGHIFGHLACFGACHRSIQAECVVAPRSRTGYSMFHTSPAVRLDDGTSLPVGRLTVGSGHAPDHVSGQVAAAHYDTAGTCFALVRVGEDAHGIWFSGVAAPWATAEQIEMGLAAPLSGDWRDFGQGLELVAALAVNTPGFAVRGREGDQGQPLALVASLGPNPRGAATKGGSALSANAIADIVKNAVSTALAQRDTDAELATLLAKADEKLGPMPTPNDEVAELLAEADAKAGA</sequence>
<reference evidence="2 3" key="1">
    <citation type="submission" date="2013-06" db="EMBL/GenBank/DDBJ databases">
        <authorList>
            <person name="Adawi E.C."/>
            <person name="Merrill C.A."/>
            <person name="Sargent C.J."/>
            <person name="Fisher J.N."/>
            <person name="Gardner A.V."/>
            <person name="Lunt B.L."/>
            <person name="Merrill B.D."/>
            <person name="Breakwell D.P."/>
            <person name="Burnett S.H."/>
            <person name="Grose J.H."/>
        </authorList>
    </citation>
    <scope>NUCLEOTIDE SEQUENCE [LARGE SCALE GENOMIC DNA]</scope>
</reference>
<feature type="compositionally biased region" description="Polar residues" evidence="1">
    <location>
        <begin position="343"/>
        <end position="355"/>
    </location>
</feature>
<dbReference type="RefSeq" id="YP_008530888.1">
    <property type="nucleotide sequence ID" value="NC_022328.1"/>
</dbReference>
<evidence type="ECO:0000313" key="3">
    <source>
        <dbReference type="Proteomes" id="UP000016711"/>
    </source>
</evidence>
<dbReference type="OrthoDB" id="484at10239"/>